<accession>A0A9D5BR84</accession>
<dbReference type="GO" id="GO:0010333">
    <property type="term" value="F:terpene synthase activity"/>
    <property type="evidence" value="ECO:0007669"/>
    <property type="project" value="InterPro"/>
</dbReference>
<dbReference type="InterPro" id="IPR005630">
    <property type="entry name" value="Terpene_synthase_metal-bd"/>
</dbReference>
<dbReference type="Proteomes" id="UP001058974">
    <property type="component" value="Chromosome 1"/>
</dbReference>
<dbReference type="SUPFAM" id="SSF48239">
    <property type="entry name" value="Terpenoid cyclases/Protein prenyltransferases"/>
    <property type="match status" value="1"/>
</dbReference>
<dbReference type="GO" id="GO:0000287">
    <property type="term" value="F:magnesium ion binding"/>
    <property type="evidence" value="ECO:0007669"/>
    <property type="project" value="InterPro"/>
</dbReference>
<dbReference type="InterPro" id="IPR008930">
    <property type="entry name" value="Terpenoid_cyclase/PrenylTrfase"/>
</dbReference>
<feature type="domain" description="Terpene synthase metal-binding" evidence="3">
    <location>
        <begin position="123"/>
        <end position="238"/>
    </location>
</feature>
<dbReference type="PANTHER" id="PTHR31225">
    <property type="entry name" value="OS04G0344100 PROTEIN-RELATED"/>
    <property type="match status" value="1"/>
</dbReference>
<dbReference type="PANTHER" id="PTHR31225:SF73">
    <property type="entry name" value="NERYL DIPHOSPHATE DIPHOSPHATASE, CHLOROPLASTIC"/>
    <property type="match status" value="1"/>
</dbReference>
<dbReference type="InterPro" id="IPR050148">
    <property type="entry name" value="Terpene_synthase-like"/>
</dbReference>
<dbReference type="GO" id="GO:0016114">
    <property type="term" value="P:terpenoid biosynthetic process"/>
    <property type="evidence" value="ECO:0007669"/>
    <property type="project" value="InterPro"/>
</dbReference>
<reference evidence="4 5" key="1">
    <citation type="journal article" date="2022" name="Nat. Genet.">
        <title>Improved pea reference genome and pan-genome highlight genomic features and evolutionary characteristics.</title>
        <authorList>
            <person name="Yang T."/>
            <person name="Liu R."/>
            <person name="Luo Y."/>
            <person name="Hu S."/>
            <person name="Wang D."/>
            <person name="Wang C."/>
            <person name="Pandey M.K."/>
            <person name="Ge S."/>
            <person name="Xu Q."/>
            <person name="Li N."/>
            <person name="Li G."/>
            <person name="Huang Y."/>
            <person name="Saxena R.K."/>
            <person name="Ji Y."/>
            <person name="Li M."/>
            <person name="Yan X."/>
            <person name="He Y."/>
            <person name="Liu Y."/>
            <person name="Wang X."/>
            <person name="Xiang C."/>
            <person name="Varshney R.K."/>
            <person name="Ding H."/>
            <person name="Gao S."/>
            <person name="Zong X."/>
        </authorList>
    </citation>
    <scope>NUCLEOTIDE SEQUENCE [LARGE SCALE GENOMIC DNA]</scope>
    <source>
        <strain evidence="4 5">cv. Zhongwan 6</strain>
    </source>
</reference>
<dbReference type="SUPFAM" id="SSF48576">
    <property type="entry name" value="Terpenoid synthases"/>
    <property type="match status" value="1"/>
</dbReference>
<name>A0A9D5BR84_PEA</name>
<dbReference type="InterPro" id="IPR008949">
    <property type="entry name" value="Isoprenoid_synthase_dom_sf"/>
</dbReference>
<evidence type="ECO:0000313" key="5">
    <source>
        <dbReference type="Proteomes" id="UP001058974"/>
    </source>
</evidence>
<organism evidence="4 5">
    <name type="scientific">Pisum sativum</name>
    <name type="common">Garden pea</name>
    <name type="synonym">Lathyrus oleraceus</name>
    <dbReference type="NCBI Taxonomy" id="3888"/>
    <lineage>
        <taxon>Eukaryota</taxon>
        <taxon>Viridiplantae</taxon>
        <taxon>Streptophyta</taxon>
        <taxon>Embryophyta</taxon>
        <taxon>Tracheophyta</taxon>
        <taxon>Spermatophyta</taxon>
        <taxon>Magnoliopsida</taxon>
        <taxon>eudicotyledons</taxon>
        <taxon>Gunneridae</taxon>
        <taxon>Pentapetalae</taxon>
        <taxon>rosids</taxon>
        <taxon>fabids</taxon>
        <taxon>Fabales</taxon>
        <taxon>Fabaceae</taxon>
        <taxon>Papilionoideae</taxon>
        <taxon>50 kb inversion clade</taxon>
        <taxon>NPAAA clade</taxon>
        <taxon>Hologalegina</taxon>
        <taxon>IRL clade</taxon>
        <taxon>Fabeae</taxon>
        <taxon>Lathyrus</taxon>
    </lineage>
</organism>
<protein>
    <recommendedName>
        <fullName evidence="3">Terpene synthase metal-binding domain-containing protein</fullName>
    </recommendedName>
</protein>
<dbReference type="InterPro" id="IPR036965">
    <property type="entry name" value="Terpene_synth_N_sf"/>
</dbReference>
<comment type="cofactor">
    <cofactor evidence="1">
        <name>Mg(2+)</name>
        <dbReference type="ChEBI" id="CHEBI:18420"/>
    </cofactor>
</comment>
<proteinExistence type="predicted"/>
<dbReference type="Gramene" id="Psat01G0558200-T1">
    <property type="protein sequence ID" value="KAI5448210.1"/>
    <property type="gene ID" value="KIW84_015582"/>
</dbReference>
<evidence type="ECO:0000256" key="1">
    <source>
        <dbReference type="ARBA" id="ARBA00001946"/>
    </source>
</evidence>
<sequence length="403" mass="46571">MSNKRSFREKYGEDVKGLIAMHEASKLCIEGEDGLDDIGLLSSELLHEWLSRHQNQSEAIYVKNTLQYPLHYGLSRFMDKSIILSGLKANNEWTCLEELAKINSSIVRLMNQNEIIQVSKWWKDLEMAKEQKFAHYQPLKWYMWPMACSTDPSFSEQRIELTKVISLVYVIDDIFDVHGTLDQLTLFTDTAKRWKLTGIEELPDFMKICLSFTYKITNDFAEKVYEKYGLNPIDTLKKSLPKADEYLNNGMISPGVHVVLIHAFFLFDQTQEITKETISILDDDFPNIMYSIAKILRLSDDLEGDKSEDQNGLDGSYLDCYMNEHQDISVEEVRKHVTNMISSAWKCLNQESINPNPIFSLSFTKFCVNIARMVPLMYHYESNPSVTNLQEFVKSLVSGEPLE</sequence>
<keyword evidence="2" id="KW-0479">Metal-binding</keyword>
<dbReference type="Gene3D" id="1.10.600.10">
    <property type="entry name" value="Farnesyl Diphosphate Synthase"/>
    <property type="match status" value="2"/>
</dbReference>
<evidence type="ECO:0000313" key="4">
    <source>
        <dbReference type="EMBL" id="KAI5448210.1"/>
    </source>
</evidence>
<evidence type="ECO:0000256" key="2">
    <source>
        <dbReference type="ARBA" id="ARBA00022723"/>
    </source>
</evidence>
<dbReference type="EMBL" id="JAMSHJ010000001">
    <property type="protein sequence ID" value="KAI5448210.1"/>
    <property type="molecule type" value="Genomic_DNA"/>
</dbReference>
<dbReference type="AlphaFoldDB" id="A0A9D5BR84"/>
<gene>
    <name evidence="4" type="ORF">KIW84_015582</name>
</gene>
<dbReference type="Pfam" id="PF03936">
    <property type="entry name" value="Terpene_synth_C"/>
    <property type="match status" value="1"/>
</dbReference>
<evidence type="ECO:0000259" key="3">
    <source>
        <dbReference type="Pfam" id="PF03936"/>
    </source>
</evidence>
<comment type="caution">
    <text evidence="4">The sequence shown here is derived from an EMBL/GenBank/DDBJ whole genome shotgun (WGS) entry which is preliminary data.</text>
</comment>
<dbReference type="Gene3D" id="1.50.10.130">
    <property type="entry name" value="Terpene synthase, N-terminal domain"/>
    <property type="match status" value="1"/>
</dbReference>
<keyword evidence="5" id="KW-1185">Reference proteome</keyword>